<dbReference type="GO" id="GO:0071949">
    <property type="term" value="F:FAD binding"/>
    <property type="evidence" value="ECO:0007669"/>
    <property type="project" value="InterPro"/>
</dbReference>
<dbReference type="GO" id="GO:0000246">
    <property type="term" value="F:Delta24(24-1) sterol reductase activity"/>
    <property type="evidence" value="ECO:0007669"/>
    <property type="project" value="TreeGrafter"/>
</dbReference>
<dbReference type="EC" id="1.3.1.72" evidence="2"/>
<dbReference type="PROSITE" id="PS51387">
    <property type="entry name" value="FAD_PCMH"/>
    <property type="match status" value="1"/>
</dbReference>
<dbReference type="PANTHER" id="PTHR10801">
    <property type="entry name" value="24-DEHYDROCHOLESTEROL REDUCTASE"/>
    <property type="match status" value="1"/>
</dbReference>
<keyword evidence="4" id="KW-1133">Transmembrane helix</keyword>
<proteinExistence type="predicted"/>
<dbReference type="Pfam" id="PF01565">
    <property type="entry name" value="FAD_binding_4"/>
    <property type="match status" value="1"/>
</dbReference>
<organism evidence="8">
    <name type="scientific">marine sediment metagenome</name>
    <dbReference type="NCBI Taxonomy" id="412755"/>
    <lineage>
        <taxon>unclassified sequences</taxon>
        <taxon>metagenomes</taxon>
        <taxon>ecological metagenomes</taxon>
    </lineage>
</organism>
<dbReference type="AlphaFoldDB" id="A0A0F9PJQ5"/>
<evidence type="ECO:0000256" key="3">
    <source>
        <dbReference type="ARBA" id="ARBA00022692"/>
    </source>
</evidence>
<dbReference type="InterPro" id="IPR018709">
    <property type="entry name" value="CoA_activase_DUF2229"/>
</dbReference>
<dbReference type="GO" id="GO:0016020">
    <property type="term" value="C:membrane"/>
    <property type="evidence" value="ECO:0007669"/>
    <property type="project" value="UniProtKB-SubCell"/>
</dbReference>
<dbReference type="Pfam" id="PF09989">
    <property type="entry name" value="DUF2229"/>
    <property type="match status" value="1"/>
</dbReference>
<accession>A0A0F9PJQ5</accession>
<dbReference type="Gene3D" id="3.30.465.10">
    <property type="match status" value="1"/>
</dbReference>
<dbReference type="GO" id="GO:0005737">
    <property type="term" value="C:cytoplasm"/>
    <property type="evidence" value="ECO:0007669"/>
    <property type="project" value="TreeGrafter"/>
</dbReference>
<dbReference type="EMBL" id="LAZR01002409">
    <property type="protein sequence ID" value="KKN30404.1"/>
    <property type="molecule type" value="Genomic_DNA"/>
</dbReference>
<evidence type="ECO:0000256" key="1">
    <source>
        <dbReference type="ARBA" id="ARBA00004167"/>
    </source>
</evidence>
<evidence type="ECO:0000256" key="5">
    <source>
        <dbReference type="ARBA" id="ARBA00023002"/>
    </source>
</evidence>
<reference evidence="8" key="1">
    <citation type="journal article" date="2015" name="Nature">
        <title>Complex archaea that bridge the gap between prokaryotes and eukaryotes.</title>
        <authorList>
            <person name="Spang A."/>
            <person name="Saw J.H."/>
            <person name="Jorgensen S.L."/>
            <person name="Zaremba-Niedzwiedzka K."/>
            <person name="Martijn J."/>
            <person name="Lind A.E."/>
            <person name="van Eijk R."/>
            <person name="Schleper C."/>
            <person name="Guy L."/>
            <person name="Ettema T.J."/>
        </authorList>
    </citation>
    <scope>NUCLEOTIDE SEQUENCE</scope>
</reference>
<gene>
    <name evidence="8" type="ORF">LCGC14_0834360</name>
</gene>
<dbReference type="InterPro" id="IPR006094">
    <property type="entry name" value="Oxid_FAD_bind_N"/>
</dbReference>
<evidence type="ECO:0000313" key="8">
    <source>
        <dbReference type="EMBL" id="KKN30404.1"/>
    </source>
</evidence>
<dbReference type="InterPro" id="IPR040165">
    <property type="entry name" value="Diminuto-like"/>
</dbReference>
<sequence>MSEEKLAIHKRKVETISEMVRNAYDNAKPGEYFSLKKASVSHMAPQPDNPVYSDKPIDVRSLTDIIEINMDTRTCIAEAGITFVRLARETLKYGLVPRCVSELKGITIGGAVAGCSVESMSFKYGGFFDSCEEIEIVTGTGDIMLCTKSDNHEIFEMLHGSFGTIAIITLLKFRLVPAKECVRIDYIRYDTFSEYMEAIKQHYEKQDIEMMDGLIFSENMNVLCVASFVDEEEAPYKSKYFYDIYYKSAMKKKRDFLFTIDYFFRYDADCHWSIRNVAGGIFENKVVRWLVGPFILGSTNILKISERLPFLTKKGGEPDVIIDVFIPITHAEEFFNWYLELFDYFPVWIVPYRMQKNKLDGYKFYPWLNQDMIAPIEDELFIDFAIYGFEQKRKGFNFYKALEEKVHELRGMKTLITHNFYEEDLFWKVYNKKFYDKVKERTDPKNLFRNLYEKTNYKKKTEKTKKLKVGIPRSLYFYKYFPLWEGMLTSLGCEVIVSPKTNKEILTNGSNQSATDLCIPVKIHYGHVNYLSRNHPDLDFIFVPRLISSSKDHYYCPKFLILPDVTQHSAVSNIPVIEWIFNAREHSMMKSAIDFGKTLDKSKEESKLAYENGYKKLEEFHELIEDGILVPDALYKMYPFEKYPNYKFKKRFQPKLNKDYENYPLSLMVLGHPYNTYESIINHGLMDILKSNFVDVVTVENAPKEIFSRRVEIDDNLCNFWDNEDELMQLSDYVIHNEEIDGGIFLISFACGPDSLIQELVMQDFDMKEKPYIDLTLDEHTGESQITTRVESFVEMIRRKKYK</sequence>
<dbReference type="GO" id="GO:0008202">
    <property type="term" value="P:steroid metabolic process"/>
    <property type="evidence" value="ECO:0007669"/>
    <property type="project" value="TreeGrafter"/>
</dbReference>
<dbReference type="InterPro" id="IPR016166">
    <property type="entry name" value="FAD-bd_PCMH"/>
</dbReference>
<evidence type="ECO:0000256" key="2">
    <source>
        <dbReference type="ARBA" id="ARBA00012405"/>
    </source>
</evidence>
<dbReference type="SUPFAM" id="SSF56176">
    <property type="entry name" value="FAD-binding/transporter-associated domain-like"/>
    <property type="match status" value="1"/>
</dbReference>
<keyword evidence="5" id="KW-0560">Oxidoreductase</keyword>
<dbReference type="PANTHER" id="PTHR10801:SF0">
    <property type="entry name" value="DELTA(24)-STEROL REDUCTASE"/>
    <property type="match status" value="1"/>
</dbReference>
<dbReference type="InterPro" id="IPR016169">
    <property type="entry name" value="FAD-bd_PCMH_sub2"/>
</dbReference>
<comment type="caution">
    <text evidence="8">The sequence shown here is derived from an EMBL/GenBank/DDBJ whole genome shotgun (WGS) entry which is preliminary data.</text>
</comment>
<evidence type="ECO:0000256" key="6">
    <source>
        <dbReference type="ARBA" id="ARBA00023136"/>
    </source>
</evidence>
<dbReference type="InterPro" id="IPR036318">
    <property type="entry name" value="FAD-bd_PCMH-like_sf"/>
</dbReference>
<evidence type="ECO:0000259" key="7">
    <source>
        <dbReference type="PROSITE" id="PS51387"/>
    </source>
</evidence>
<comment type="subcellular location">
    <subcellularLocation>
        <location evidence="1">Membrane</location>
        <topology evidence="1">Single-pass membrane protein</topology>
    </subcellularLocation>
</comment>
<dbReference type="Gene3D" id="3.40.50.11900">
    <property type="match status" value="1"/>
</dbReference>
<keyword evidence="6" id="KW-0472">Membrane</keyword>
<evidence type="ECO:0000256" key="4">
    <source>
        <dbReference type="ARBA" id="ARBA00022989"/>
    </source>
</evidence>
<protein>
    <recommendedName>
        <fullName evidence="2">Delta(24)-sterol reductase</fullName>
        <ecNumber evidence="2">1.3.1.72</ecNumber>
    </recommendedName>
</protein>
<dbReference type="GO" id="GO:0050614">
    <property type="term" value="F:Delta24-sterol reductase activity"/>
    <property type="evidence" value="ECO:0007669"/>
    <property type="project" value="UniProtKB-EC"/>
</dbReference>
<feature type="domain" description="FAD-binding PCMH-type" evidence="7">
    <location>
        <begin position="1"/>
        <end position="178"/>
    </location>
</feature>
<keyword evidence="3" id="KW-0812">Transmembrane</keyword>
<name>A0A0F9PJQ5_9ZZZZ</name>